<proteinExistence type="predicted"/>
<evidence type="ECO:0000313" key="3">
    <source>
        <dbReference type="Proteomes" id="UP000658320"/>
    </source>
</evidence>
<evidence type="ECO:0000256" key="1">
    <source>
        <dbReference type="SAM" id="MobiDB-lite"/>
    </source>
</evidence>
<dbReference type="Proteomes" id="UP000658320">
    <property type="component" value="Unassembled WGS sequence"/>
</dbReference>
<organism evidence="2 3">
    <name type="scientific">Streptomyces aurantiogriseus</name>
    <dbReference type="NCBI Taxonomy" id="66870"/>
    <lineage>
        <taxon>Bacteria</taxon>
        <taxon>Bacillati</taxon>
        <taxon>Actinomycetota</taxon>
        <taxon>Actinomycetes</taxon>
        <taxon>Kitasatosporales</taxon>
        <taxon>Streptomycetaceae</taxon>
        <taxon>Streptomyces</taxon>
    </lineage>
</organism>
<protein>
    <submittedName>
        <fullName evidence="2">Uncharacterized protein</fullName>
    </submittedName>
</protein>
<evidence type="ECO:0000313" key="2">
    <source>
        <dbReference type="EMBL" id="GGR56180.1"/>
    </source>
</evidence>
<feature type="region of interest" description="Disordered" evidence="1">
    <location>
        <begin position="25"/>
        <end position="54"/>
    </location>
</feature>
<gene>
    <name evidence="2" type="ORF">GCM10010251_86470</name>
</gene>
<dbReference type="AlphaFoldDB" id="A0A918KZF4"/>
<sequence length="54" mass="5504">MDNPVHGTESAPPYLVAYVRAREGNVAGPKQGPHAGEEAGSFGGQQVADGNAQI</sequence>
<name>A0A918KZF4_9ACTN</name>
<comment type="caution">
    <text evidence="2">The sequence shown here is derived from an EMBL/GenBank/DDBJ whole genome shotgun (WGS) entry which is preliminary data.</text>
</comment>
<reference evidence="2" key="1">
    <citation type="journal article" date="2014" name="Int. J. Syst. Evol. Microbiol.">
        <title>Complete genome sequence of Corynebacterium casei LMG S-19264T (=DSM 44701T), isolated from a smear-ripened cheese.</title>
        <authorList>
            <consortium name="US DOE Joint Genome Institute (JGI-PGF)"/>
            <person name="Walter F."/>
            <person name="Albersmeier A."/>
            <person name="Kalinowski J."/>
            <person name="Ruckert C."/>
        </authorList>
    </citation>
    <scope>NUCLEOTIDE SEQUENCE</scope>
    <source>
        <strain evidence="2">JCM 4346</strain>
    </source>
</reference>
<reference evidence="2" key="2">
    <citation type="submission" date="2020-09" db="EMBL/GenBank/DDBJ databases">
        <authorList>
            <person name="Sun Q."/>
            <person name="Ohkuma M."/>
        </authorList>
    </citation>
    <scope>NUCLEOTIDE SEQUENCE</scope>
    <source>
        <strain evidence="2">JCM 4346</strain>
    </source>
</reference>
<keyword evidence="3" id="KW-1185">Reference proteome</keyword>
<dbReference type="EMBL" id="BMSX01000032">
    <property type="protein sequence ID" value="GGR56180.1"/>
    <property type="molecule type" value="Genomic_DNA"/>
</dbReference>
<accession>A0A918KZF4</accession>